<dbReference type="Proteomes" id="UP001234297">
    <property type="component" value="Chromosome 1"/>
</dbReference>
<sequence>MVQEEGEGLPGPTSDSRAEMAMLRGAACGGAEDGGKTEREKKSEAATLRKQKRKIRTLHLMVVRWW</sequence>
<proteinExistence type="predicted"/>
<evidence type="ECO:0000313" key="2">
    <source>
        <dbReference type="Proteomes" id="UP001234297"/>
    </source>
</evidence>
<protein>
    <submittedName>
        <fullName evidence="1">Uncharacterized protein</fullName>
    </submittedName>
</protein>
<organism evidence="1 2">
    <name type="scientific">Persea americana</name>
    <name type="common">Avocado</name>
    <dbReference type="NCBI Taxonomy" id="3435"/>
    <lineage>
        <taxon>Eukaryota</taxon>
        <taxon>Viridiplantae</taxon>
        <taxon>Streptophyta</taxon>
        <taxon>Embryophyta</taxon>
        <taxon>Tracheophyta</taxon>
        <taxon>Spermatophyta</taxon>
        <taxon>Magnoliopsida</taxon>
        <taxon>Magnoliidae</taxon>
        <taxon>Laurales</taxon>
        <taxon>Lauraceae</taxon>
        <taxon>Persea</taxon>
    </lineage>
</organism>
<comment type="caution">
    <text evidence="1">The sequence shown here is derived from an EMBL/GenBank/DDBJ whole genome shotgun (WGS) entry which is preliminary data.</text>
</comment>
<gene>
    <name evidence="1" type="ORF">MRB53_000955</name>
</gene>
<evidence type="ECO:0000313" key="1">
    <source>
        <dbReference type="EMBL" id="KAJ8647932.1"/>
    </source>
</evidence>
<dbReference type="EMBL" id="CM056809">
    <property type="protein sequence ID" value="KAJ8647932.1"/>
    <property type="molecule type" value="Genomic_DNA"/>
</dbReference>
<accession>A0ACC2MQB4</accession>
<name>A0ACC2MQB4_PERAE</name>
<keyword evidence="2" id="KW-1185">Reference proteome</keyword>
<reference evidence="1 2" key="1">
    <citation type="journal article" date="2022" name="Hortic Res">
        <title>A haplotype resolved chromosomal level avocado genome allows analysis of novel avocado genes.</title>
        <authorList>
            <person name="Nath O."/>
            <person name="Fletcher S.J."/>
            <person name="Hayward A."/>
            <person name="Shaw L.M."/>
            <person name="Masouleh A.K."/>
            <person name="Furtado A."/>
            <person name="Henry R.J."/>
            <person name="Mitter N."/>
        </authorList>
    </citation>
    <scope>NUCLEOTIDE SEQUENCE [LARGE SCALE GENOMIC DNA]</scope>
    <source>
        <strain evidence="2">cv. Hass</strain>
    </source>
</reference>